<feature type="coiled-coil region" evidence="1">
    <location>
        <begin position="126"/>
        <end position="170"/>
    </location>
</feature>
<evidence type="ECO:0000313" key="4">
    <source>
        <dbReference type="RefSeq" id="XP_010906874.1"/>
    </source>
</evidence>
<sequence>MEAGTAMEEEKWVRRKEREKGGLSMRRDGCGGGHCRRMGSWMGLEEEEDEEKWMRRKGRSRERQSAIRNGLEDEDEEKRMGRKKRGKVEGATMDKEKWVAIDFKIMYENMAYLSKNKEAMDANLIILQEEKESELIAKLKNQLEEKLKLLKEKNQNLLDLQQKINEQEMKIFDLVTPKVTIDMGIKRDPKPPTEAVEGLAKEADQESIGVKVTDAIIAEPITTVPPIITEASKATKESEPITVIEPTAIEVAKES</sequence>
<keyword evidence="3" id="KW-1185">Reference proteome</keyword>
<feature type="region of interest" description="Disordered" evidence="2">
    <location>
        <begin position="1"/>
        <end position="88"/>
    </location>
</feature>
<name>A0A6I9QDE1_ELAGV</name>
<dbReference type="Proteomes" id="UP000504607">
    <property type="component" value="Unplaced"/>
</dbReference>
<dbReference type="InParanoid" id="A0A6I9QDE1"/>
<feature type="compositionally biased region" description="Basic and acidic residues" evidence="2">
    <location>
        <begin position="8"/>
        <end position="29"/>
    </location>
</feature>
<proteinExistence type="predicted"/>
<keyword evidence="1" id="KW-0175">Coiled coil</keyword>
<dbReference type="RefSeq" id="XP_010906874.1">
    <property type="nucleotide sequence ID" value="XM_010908572.1"/>
</dbReference>
<evidence type="ECO:0000256" key="1">
    <source>
        <dbReference type="SAM" id="Coils"/>
    </source>
</evidence>
<dbReference type="AlphaFoldDB" id="A0A6I9QDE1"/>
<accession>A0A6I9QDE1</accession>
<evidence type="ECO:0000313" key="3">
    <source>
        <dbReference type="Proteomes" id="UP000504607"/>
    </source>
</evidence>
<reference evidence="4" key="1">
    <citation type="submission" date="2025-08" db="UniProtKB">
        <authorList>
            <consortium name="RefSeq"/>
        </authorList>
    </citation>
    <scope>IDENTIFICATION</scope>
</reference>
<evidence type="ECO:0000256" key="2">
    <source>
        <dbReference type="SAM" id="MobiDB-lite"/>
    </source>
</evidence>
<protein>
    <submittedName>
        <fullName evidence="4">Uncharacterized protein LOC105033678</fullName>
    </submittedName>
</protein>
<organism evidence="3 4">
    <name type="scientific">Elaeis guineensis var. tenera</name>
    <name type="common">Oil palm</name>
    <dbReference type="NCBI Taxonomy" id="51953"/>
    <lineage>
        <taxon>Eukaryota</taxon>
        <taxon>Viridiplantae</taxon>
        <taxon>Streptophyta</taxon>
        <taxon>Embryophyta</taxon>
        <taxon>Tracheophyta</taxon>
        <taxon>Spermatophyta</taxon>
        <taxon>Magnoliopsida</taxon>
        <taxon>Liliopsida</taxon>
        <taxon>Arecaceae</taxon>
        <taxon>Arecoideae</taxon>
        <taxon>Cocoseae</taxon>
        <taxon>Elaeidinae</taxon>
        <taxon>Elaeis</taxon>
    </lineage>
</organism>
<gene>
    <name evidence="4" type="primary">LOC105033678</name>
</gene>